<evidence type="ECO:0000313" key="15">
    <source>
        <dbReference type="Proteomes" id="UP000294911"/>
    </source>
</evidence>
<evidence type="ECO:0000256" key="7">
    <source>
        <dbReference type="ARBA" id="ARBA00022833"/>
    </source>
</evidence>
<reference evidence="14 15" key="1">
    <citation type="submission" date="2019-03" db="EMBL/GenBank/DDBJ databases">
        <title>Genomic Encyclopedia of Type Strains, Phase IV (KMG-IV): sequencing the most valuable type-strain genomes for metagenomic binning, comparative biology and taxonomic classification.</title>
        <authorList>
            <person name="Goeker M."/>
        </authorList>
    </citation>
    <scope>NUCLEOTIDE SEQUENCE [LARGE SCALE GENOMIC DNA]</scope>
    <source>
        <strain evidence="14 15">DSM 45765</strain>
    </source>
</reference>
<keyword evidence="15" id="KW-1185">Reference proteome</keyword>
<feature type="transmembrane region" description="Helical" evidence="11">
    <location>
        <begin position="376"/>
        <end position="400"/>
    </location>
</feature>
<keyword evidence="8 11" id="KW-1133">Transmembrane helix</keyword>
<dbReference type="SUPFAM" id="SSF50156">
    <property type="entry name" value="PDZ domain-like"/>
    <property type="match status" value="1"/>
</dbReference>
<organism evidence="14 15">
    <name type="scientific">Tamaricihabitans halophyticus</name>
    <dbReference type="NCBI Taxonomy" id="1262583"/>
    <lineage>
        <taxon>Bacteria</taxon>
        <taxon>Bacillati</taxon>
        <taxon>Actinomycetota</taxon>
        <taxon>Actinomycetes</taxon>
        <taxon>Pseudonocardiales</taxon>
        <taxon>Pseudonocardiaceae</taxon>
        <taxon>Tamaricihabitans</taxon>
    </lineage>
</organism>
<keyword evidence="9 14" id="KW-0482">Metalloprotease</keyword>
<proteinExistence type="inferred from homology"/>
<evidence type="ECO:0000256" key="6">
    <source>
        <dbReference type="ARBA" id="ARBA00022801"/>
    </source>
</evidence>
<name>A0A4R2QQE2_9PSEU</name>
<dbReference type="EMBL" id="SLXQ01000006">
    <property type="protein sequence ID" value="TCP51940.1"/>
    <property type="molecule type" value="Genomic_DNA"/>
</dbReference>
<evidence type="ECO:0000256" key="10">
    <source>
        <dbReference type="ARBA" id="ARBA00023136"/>
    </source>
</evidence>
<evidence type="ECO:0000256" key="2">
    <source>
        <dbReference type="ARBA" id="ARBA00004141"/>
    </source>
</evidence>
<dbReference type="InterPro" id="IPR004387">
    <property type="entry name" value="Pept_M50_Zn"/>
</dbReference>
<comment type="cofactor">
    <cofactor evidence="1">
        <name>Zn(2+)</name>
        <dbReference type="ChEBI" id="CHEBI:29105"/>
    </cofactor>
</comment>
<comment type="caution">
    <text evidence="14">The sequence shown here is derived from an EMBL/GenBank/DDBJ whole genome shotgun (WGS) entry which is preliminary data.</text>
</comment>
<sequence>MLAFILGCLLFALGIGVSLALHEAGHLLTAKWFGMKVRRYYVGFGPRIWSFRRGETEYGIKALPIGGFCEIAGMTTLDEVTPDESPRAMWRYKVWKRTVVMAAGAFVHFIFGFLVLYLMAVTMGLPNIGNEPVVRSADKCAVSSDRVSLEQLPCGPNDPAPARDAGMRPGDVIVAIDGTEINTWTQVREELADKRGNTPVVVERGDRELTLTVNVVPVQRPAPDAVPGNQDNEVVMAGALGATQQSMFEYGPIAGIGGATEFTGTMFVNVYEGLKRFPERIPKVVEAIFGGERAPDTPVSVVGASIIGGDAVEQGLWEVFLLLLVMFNFFIGVFNLLPLLPMDGGHIAVLWYERVRDWIRRLRGLGPRGPADYTKLTGVTLVLIAIGGSIMLLTVTADIVNPIRLE</sequence>
<protein>
    <submittedName>
        <fullName evidence="14">RIP metalloprotease RseP</fullName>
    </submittedName>
</protein>
<dbReference type="Pfam" id="PF02163">
    <property type="entry name" value="Peptidase_M50"/>
    <property type="match status" value="1"/>
</dbReference>
<dbReference type="OrthoDB" id="9782003at2"/>
<dbReference type="Pfam" id="PF17820">
    <property type="entry name" value="PDZ_6"/>
    <property type="match status" value="1"/>
</dbReference>
<accession>A0A4R2QQE2</accession>
<gene>
    <name evidence="14" type="ORF">EV191_106104</name>
</gene>
<dbReference type="AlphaFoldDB" id="A0A4R2QQE2"/>
<keyword evidence="10 11" id="KW-0472">Membrane</keyword>
<comment type="subcellular location">
    <subcellularLocation>
        <location evidence="2">Membrane</location>
        <topology evidence="2">Multi-pass membrane protein</topology>
    </subcellularLocation>
</comment>
<evidence type="ECO:0000256" key="11">
    <source>
        <dbReference type="SAM" id="Phobius"/>
    </source>
</evidence>
<evidence type="ECO:0000256" key="5">
    <source>
        <dbReference type="ARBA" id="ARBA00022692"/>
    </source>
</evidence>
<evidence type="ECO:0000256" key="3">
    <source>
        <dbReference type="ARBA" id="ARBA00007931"/>
    </source>
</evidence>
<keyword evidence="5 11" id="KW-0812">Transmembrane</keyword>
<feature type="transmembrane region" description="Helical" evidence="11">
    <location>
        <begin position="319"/>
        <end position="340"/>
    </location>
</feature>
<evidence type="ECO:0000256" key="4">
    <source>
        <dbReference type="ARBA" id="ARBA00022670"/>
    </source>
</evidence>
<feature type="domain" description="PDZ" evidence="13">
    <location>
        <begin position="161"/>
        <end position="204"/>
    </location>
</feature>
<comment type="similarity">
    <text evidence="3">Belongs to the peptidase M50B family.</text>
</comment>
<dbReference type="GO" id="GO:0004222">
    <property type="term" value="F:metalloendopeptidase activity"/>
    <property type="evidence" value="ECO:0007669"/>
    <property type="project" value="InterPro"/>
</dbReference>
<dbReference type="RefSeq" id="WP_132877807.1">
    <property type="nucleotide sequence ID" value="NZ_SLXQ01000006.1"/>
</dbReference>
<evidence type="ECO:0000259" key="13">
    <source>
        <dbReference type="Pfam" id="PF17820"/>
    </source>
</evidence>
<dbReference type="PANTHER" id="PTHR42837:SF2">
    <property type="entry name" value="MEMBRANE METALLOPROTEASE ARASP2, CHLOROPLASTIC-RELATED"/>
    <property type="match status" value="1"/>
</dbReference>
<dbReference type="InterPro" id="IPR036034">
    <property type="entry name" value="PDZ_sf"/>
</dbReference>
<evidence type="ECO:0000256" key="9">
    <source>
        <dbReference type="ARBA" id="ARBA00023049"/>
    </source>
</evidence>
<keyword evidence="4 14" id="KW-0645">Protease</keyword>
<evidence type="ECO:0000256" key="8">
    <source>
        <dbReference type="ARBA" id="ARBA00022989"/>
    </source>
</evidence>
<dbReference type="CDD" id="cd06163">
    <property type="entry name" value="S2P-M50_PDZ_RseP-like"/>
    <property type="match status" value="1"/>
</dbReference>
<dbReference type="PANTHER" id="PTHR42837">
    <property type="entry name" value="REGULATOR OF SIGMA-E PROTEASE RSEP"/>
    <property type="match status" value="1"/>
</dbReference>
<dbReference type="InterPro" id="IPR008915">
    <property type="entry name" value="Peptidase_M50"/>
</dbReference>
<keyword evidence="6" id="KW-0378">Hydrolase</keyword>
<feature type="domain" description="Peptidase M50" evidence="12">
    <location>
        <begin position="11"/>
        <end position="357"/>
    </location>
</feature>
<evidence type="ECO:0000256" key="1">
    <source>
        <dbReference type="ARBA" id="ARBA00001947"/>
    </source>
</evidence>
<dbReference type="GO" id="GO:0006508">
    <property type="term" value="P:proteolysis"/>
    <property type="evidence" value="ECO:0007669"/>
    <property type="project" value="UniProtKB-KW"/>
</dbReference>
<dbReference type="GO" id="GO:0016020">
    <property type="term" value="C:membrane"/>
    <property type="evidence" value="ECO:0007669"/>
    <property type="project" value="UniProtKB-SubCell"/>
</dbReference>
<dbReference type="Gene3D" id="2.30.42.10">
    <property type="match status" value="1"/>
</dbReference>
<evidence type="ECO:0000313" key="14">
    <source>
        <dbReference type="EMBL" id="TCP51940.1"/>
    </source>
</evidence>
<evidence type="ECO:0000259" key="12">
    <source>
        <dbReference type="Pfam" id="PF02163"/>
    </source>
</evidence>
<dbReference type="InterPro" id="IPR041489">
    <property type="entry name" value="PDZ_6"/>
</dbReference>
<dbReference type="Proteomes" id="UP000294911">
    <property type="component" value="Unassembled WGS sequence"/>
</dbReference>
<keyword evidence="7" id="KW-0862">Zinc</keyword>
<feature type="transmembrane region" description="Helical" evidence="11">
    <location>
        <begin position="99"/>
        <end position="120"/>
    </location>
</feature>